<feature type="signal peptide" evidence="1">
    <location>
        <begin position="1"/>
        <end position="18"/>
    </location>
</feature>
<dbReference type="OrthoDB" id="2615463at2"/>
<proteinExistence type="predicted"/>
<gene>
    <name evidence="2" type="ORF">PBAT_11015</name>
</gene>
<dbReference type="AlphaFoldDB" id="A0A168P9S1"/>
<evidence type="ECO:0000313" key="2">
    <source>
        <dbReference type="EMBL" id="OAB46541.1"/>
    </source>
</evidence>
<dbReference type="PROSITE" id="PS51257">
    <property type="entry name" value="PROKAR_LIPOPROTEIN"/>
    <property type="match status" value="1"/>
</dbReference>
<dbReference type="RefSeq" id="WP_068649439.1">
    <property type="nucleotide sequence ID" value="NZ_CP043611.1"/>
</dbReference>
<dbReference type="Proteomes" id="UP000077355">
    <property type="component" value="Unassembled WGS sequence"/>
</dbReference>
<organism evidence="2 3">
    <name type="scientific">Paenibacillus antarcticus</name>
    <dbReference type="NCBI Taxonomy" id="253703"/>
    <lineage>
        <taxon>Bacteria</taxon>
        <taxon>Bacillati</taxon>
        <taxon>Bacillota</taxon>
        <taxon>Bacilli</taxon>
        <taxon>Bacillales</taxon>
        <taxon>Paenibacillaceae</taxon>
        <taxon>Paenibacillus</taxon>
    </lineage>
</organism>
<sequence length="116" mass="13197">MKKLVSLCLLVLVVSIFAGCSSPKEDEVSLDRFIEAYKKQGIEVNIEAKPAAQLIQAKDGIVFISDKKIAIYEYETAKELKKIQSEEKLIQEWKTNGRFLLETKDDKAEEIFTNVN</sequence>
<protein>
    <submittedName>
        <fullName evidence="2">Uncharacterized protein</fullName>
    </submittedName>
</protein>
<dbReference type="EMBL" id="LVJI01000015">
    <property type="protein sequence ID" value="OAB46541.1"/>
    <property type="molecule type" value="Genomic_DNA"/>
</dbReference>
<name>A0A168P9S1_9BACL</name>
<keyword evidence="3" id="KW-1185">Reference proteome</keyword>
<keyword evidence="1" id="KW-0732">Signal</keyword>
<comment type="caution">
    <text evidence="2">The sequence shown here is derived from an EMBL/GenBank/DDBJ whole genome shotgun (WGS) entry which is preliminary data.</text>
</comment>
<evidence type="ECO:0000256" key="1">
    <source>
        <dbReference type="SAM" id="SignalP"/>
    </source>
</evidence>
<accession>A0A168P9S1</accession>
<evidence type="ECO:0000313" key="3">
    <source>
        <dbReference type="Proteomes" id="UP000077355"/>
    </source>
</evidence>
<reference evidence="2 3" key="1">
    <citation type="submission" date="2016-03" db="EMBL/GenBank/DDBJ databases">
        <title>Draft genome sequence of Paenibacillus antarcticus CECT 5836.</title>
        <authorList>
            <person name="Shin S.-K."/>
            <person name="Yi H."/>
        </authorList>
    </citation>
    <scope>NUCLEOTIDE SEQUENCE [LARGE SCALE GENOMIC DNA]</scope>
    <source>
        <strain evidence="2 3">CECT 5836</strain>
    </source>
</reference>
<feature type="chain" id="PRO_5038354662" evidence="1">
    <location>
        <begin position="19"/>
        <end position="116"/>
    </location>
</feature>